<comment type="caution">
    <text evidence="1">The sequence shown here is derived from an EMBL/GenBank/DDBJ whole genome shotgun (WGS) entry which is preliminary data.</text>
</comment>
<evidence type="ECO:0000313" key="2">
    <source>
        <dbReference type="Proteomes" id="UP001219518"/>
    </source>
</evidence>
<sequence>MAGNAMDMESSTSNDIIGKFSRIMNTRSSHLASNYFSESVVLDWFGRTVAGKENVLKFLFHEVHISNHDIIEVKKSEDTAQKMNSLQRAINRYRQPLMEKDDDFDLHNDSGIYEGCDTSFSSSGSLTPISKLSSELSRGYIGRRMENTSDFYNSVLRTPINTRAPKVPNVMKRKTSSIVLKSLKLIDFPKNLQFADAAGVISFCPEDDIFPPGRNYSKHCHLQLGYFDETSIQSTLFAFLLYNNEMPCRRNLSRIFDACENLTDLE</sequence>
<organism evidence="1 2">
    <name type="scientific">Frankliniella fusca</name>
    <dbReference type="NCBI Taxonomy" id="407009"/>
    <lineage>
        <taxon>Eukaryota</taxon>
        <taxon>Metazoa</taxon>
        <taxon>Ecdysozoa</taxon>
        <taxon>Arthropoda</taxon>
        <taxon>Hexapoda</taxon>
        <taxon>Insecta</taxon>
        <taxon>Pterygota</taxon>
        <taxon>Neoptera</taxon>
        <taxon>Paraneoptera</taxon>
        <taxon>Thysanoptera</taxon>
        <taxon>Terebrantia</taxon>
        <taxon>Thripoidea</taxon>
        <taxon>Thripidae</taxon>
        <taxon>Frankliniella</taxon>
    </lineage>
</organism>
<accession>A0AAE1HI05</accession>
<reference evidence="1" key="2">
    <citation type="journal article" date="2023" name="BMC Genomics">
        <title>Pest status, molecular evolution, and epigenetic factors derived from the genome assembly of Frankliniella fusca, a thysanopteran phytovirus vector.</title>
        <authorList>
            <person name="Catto M.A."/>
            <person name="Labadie P.E."/>
            <person name="Jacobson A.L."/>
            <person name="Kennedy G.G."/>
            <person name="Srinivasan R."/>
            <person name="Hunt B.G."/>
        </authorList>
    </citation>
    <scope>NUCLEOTIDE SEQUENCE</scope>
    <source>
        <strain evidence="1">PL_HMW_Pooled</strain>
    </source>
</reference>
<keyword evidence="2" id="KW-1185">Reference proteome</keyword>
<gene>
    <name evidence="1" type="ORF">KUF71_010726</name>
</gene>
<protein>
    <submittedName>
        <fullName evidence="1">UPF0637 protein ABC2405</fullName>
    </submittedName>
</protein>
<dbReference type="Proteomes" id="UP001219518">
    <property type="component" value="Unassembled WGS sequence"/>
</dbReference>
<evidence type="ECO:0000313" key="1">
    <source>
        <dbReference type="EMBL" id="KAK3921554.1"/>
    </source>
</evidence>
<reference evidence="1" key="1">
    <citation type="submission" date="2021-07" db="EMBL/GenBank/DDBJ databases">
        <authorList>
            <person name="Catto M.A."/>
            <person name="Jacobson A."/>
            <person name="Kennedy G."/>
            <person name="Labadie P."/>
            <person name="Hunt B.G."/>
            <person name="Srinivasan R."/>
        </authorList>
    </citation>
    <scope>NUCLEOTIDE SEQUENCE</scope>
    <source>
        <strain evidence="1">PL_HMW_Pooled</strain>
        <tissue evidence="1">Head</tissue>
    </source>
</reference>
<dbReference type="EMBL" id="JAHWGI010001038">
    <property type="protein sequence ID" value="KAK3921554.1"/>
    <property type="molecule type" value="Genomic_DNA"/>
</dbReference>
<name>A0AAE1HI05_9NEOP</name>
<dbReference type="AlphaFoldDB" id="A0AAE1HI05"/>
<proteinExistence type="predicted"/>